<gene>
    <name evidence="1" type="ORF">DFR74_102621</name>
</gene>
<keyword evidence="2" id="KW-1185">Reference proteome</keyword>
<dbReference type="STRING" id="1210090.GCA_001613185_00002"/>
<dbReference type="EMBL" id="QNRE01000002">
    <property type="protein sequence ID" value="RBO94198.1"/>
    <property type="molecule type" value="Genomic_DNA"/>
</dbReference>
<evidence type="ECO:0000313" key="2">
    <source>
        <dbReference type="Proteomes" id="UP000252586"/>
    </source>
</evidence>
<evidence type="ECO:0000313" key="1">
    <source>
        <dbReference type="EMBL" id="RBO94198.1"/>
    </source>
</evidence>
<reference evidence="1 2" key="1">
    <citation type="submission" date="2018-06" db="EMBL/GenBank/DDBJ databases">
        <title>Genomic Encyclopedia of Type Strains, Phase IV (KMG-IV): sequencing the most valuable type-strain genomes for metagenomic binning, comparative biology and taxonomic classification.</title>
        <authorList>
            <person name="Goeker M."/>
        </authorList>
    </citation>
    <scope>NUCLEOTIDE SEQUENCE [LARGE SCALE GENOMIC DNA]</scope>
    <source>
        <strain evidence="1 2">DSM 44599</strain>
    </source>
</reference>
<dbReference type="Proteomes" id="UP000252586">
    <property type="component" value="Unassembled WGS sequence"/>
</dbReference>
<dbReference type="InterPro" id="IPR010775">
    <property type="entry name" value="DUF1365"/>
</dbReference>
<dbReference type="OrthoDB" id="9778801at2"/>
<comment type="caution">
    <text evidence="1">The sequence shown here is derived from an EMBL/GenBank/DDBJ whole genome shotgun (WGS) entry which is preliminary data.</text>
</comment>
<dbReference type="RefSeq" id="WP_067501142.1">
    <property type="nucleotide sequence ID" value="NZ_CP107943.1"/>
</dbReference>
<evidence type="ECO:0008006" key="3">
    <source>
        <dbReference type="Google" id="ProtNLM"/>
    </source>
</evidence>
<dbReference type="PANTHER" id="PTHR33973:SF4">
    <property type="entry name" value="OS07G0153300 PROTEIN"/>
    <property type="match status" value="1"/>
</dbReference>
<sequence length="255" mass="28970">MTEPALYFTRIHHARRAPVRHEFDYRGYSWYFDLAHPPKVPLLLRPLASFRAEDHLFPPSGRSRRQHGGGRPDDLRARVDAVLAAHGIHDAGGPVTALMNARVFGYVFDPLTVFWCHDRRGDLRCVVAEVHNTYGQRHAYVVQPDKRGRAEIDKAFHVSPFHRVEGRYRLRLPEPADALDLRITLLRDAQPPFHAALTGHRLPVTARTVLRANLRAPLSPLLTSARIRRHGIALWARGLPITPRPRAESPLRTAP</sequence>
<organism evidence="1 2">
    <name type="scientific">Nocardia puris</name>
    <dbReference type="NCBI Taxonomy" id="208602"/>
    <lineage>
        <taxon>Bacteria</taxon>
        <taxon>Bacillati</taxon>
        <taxon>Actinomycetota</taxon>
        <taxon>Actinomycetes</taxon>
        <taxon>Mycobacteriales</taxon>
        <taxon>Nocardiaceae</taxon>
        <taxon>Nocardia</taxon>
    </lineage>
</organism>
<proteinExistence type="predicted"/>
<accession>A0A366DYC8</accession>
<name>A0A366DYC8_9NOCA</name>
<protein>
    <recommendedName>
        <fullName evidence="3">DUF1365 family protein</fullName>
    </recommendedName>
</protein>
<dbReference type="AlphaFoldDB" id="A0A366DYC8"/>
<dbReference type="Pfam" id="PF07103">
    <property type="entry name" value="DUF1365"/>
    <property type="match status" value="1"/>
</dbReference>
<dbReference type="PANTHER" id="PTHR33973">
    <property type="entry name" value="OS07G0153300 PROTEIN"/>
    <property type="match status" value="1"/>
</dbReference>